<dbReference type="InterPro" id="IPR057678">
    <property type="entry name" value="DUF7918"/>
</dbReference>
<gene>
    <name evidence="2" type="ORF">H9Q72_007100</name>
</gene>
<dbReference type="AlphaFoldDB" id="A0A9P7HWE7"/>
<reference evidence="2" key="2">
    <citation type="submission" date="2020-10" db="EMBL/GenBank/DDBJ databases">
        <authorList>
            <person name="Peck L.D."/>
            <person name="Nowell R.W."/>
            <person name="Flood J."/>
            <person name="Ryan M.J."/>
            <person name="Barraclough T.G."/>
        </authorList>
    </citation>
    <scope>NUCLEOTIDE SEQUENCE</scope>
    <source>
        <strain evidence="2">IMI 127659i</strain>
    </source>
</reference>
<keyword evidence="3" id="KW-1185">Reference proteome</keyword>
<protein>
    <recommendedName>
        <fullName evidence="1">DUF7918 domain-containing protein</fullName>
    </recommendedName>
</protein>
<organism evidence="2 3">
    <name type="scientific">Fusarium xylarioides</name>
    <dbReference type="NCBI Taxonomy" id="221167"/>
    <lineage>
        <taxon>Eukaryota</taxon>
        <taxon>Fungi</taxon>
        <taxon>Dikarya</taxon>
        <taxon>Ascomycota</taxon>
        <taxon>Pezizomycotina</taxon>
        <taxon>Sordariomycetes</taxon>
        <taxon>Hypocreomycetidae</taxon>
        <taxon>Hypocreales</taxon>
        <taxon>Nectriaceae</taxon>
        <taxon>Fusarium</taxon>
        <taxon>Fusarium fujikuroi species complex</taxon>
    </lineage>
</organism>
<accession>A0A9P7HWE7</accession>
<name>A0A9P7HWE7_9HYPO</name>
<evidence type="ECO:0000259" key="1">
    <source>
        <dbReference type="Pfam" id="PF25534"/>
    </source>
</evidence>
<reference evidence="2" key="1">
    <citation type="journal article" date="2020" name="bioRxiv">
        <title>Historical genomics reveals the evolutionary mechanisms behind multiple outbreaks of the host-specific coffee wilt pathogen Fusarium xylarioides.</title>
        <authorList>
            <person name="Peck D."/>
            <person name="Nowell R.W."/>
            <person name="Flood J."/>
            <person name="Ryan M.J."/>
            <person name="Barraclough T.G."/>
        </authorList>
    </citation>
    <scope>NUCLEOTIDE SEQUENCE</scope>
    <source>
        <strain evidence="2">IMI 127659i</strain>
    </source>
</reference>
<evidence type="ECO:0000313" key="2">
    <source>
        <dbReference type="EMBL" id="KAG5764833.1"/>
    </source>
</evidence>
<dbReference type="Pfam" id="PF25534">
    <property type="entry name" value="DUF7918"/>
    <property type="match status" value="1"/>
</dbReference>
<evidence type="ECO:0000313" key="3">
    <source>
        <dbReference type="Proteomes" id="UP000750502"/>
    </source>
</evidence>
<proteinExistence type="predicted"/>
<comment type="caution">
    <text evidence="2">The sequence shown here is derived from an EMBL/GenBank/DDBJ whole genome shotgun (WGS) entry which is preliminary data.</text>
</comment>
<feature type="domain" description="DUF7918" evidence="1">
    <location>
        <begin position="51"/>
        <end position="245"/>
    </location>
</feature>
<dbReference type="Proteomes" id="UP000750502">
    <property type="component" value="Unassembled WGS sequence"/>
</dbReference>
<dbReference type="EMBL" id="JADFTT010000230">
    <property type="protein sequence ID" value="KAG5764833.1"/>
    <property type="molecule type" value="Genomic_DNA"/>
</dbReference>
<dbReference type="OrthoDB" id="3364132at2759"/>
<sequence>MAVLPFTPGINVSILVDGIVEGSPLQTATEHIPLPEDFPPLIDATSTDVVDHNRCHIQSHAGKHFAIRLRISPIFKFPFGKNTIIVSIYVDGKPFDNVIVPKRHISSAACCDEEYDIVISSCHREFSDGSSKCYKPVFQDIRHPAYQADDGCGISDLESIMALGSIQVAIEVAREIGPGVMGNDEFTDNKRNQALAIDNDALQDYGSGQIHATTYTRTAEALDLDYVAVDQEKHIGNFFFYYQSAPAPRAGFNLQPRFKDDNADKMVHLRWDPSQASK</sequence>